<keyword evidence="2" id="KW-0805">Transcription regulation</keyword>
<evidence type="ECO:0000256" key="3">
    <source>
        <dbReference type="ARBA" id="ARBA00023125"/>
    </source>
</evidence>
<dbReference type="PANTHER" id="PTHR30204">
    <property type="entry name" value="REDOX-CYCLING DRUG-SENSING TRANSCRIPTIONAL ACTIVATOR SOXR"/>
    <property type="match status" value="1"/>
</dbReference>
<dbReference type="CDD" id="cd01107">
    <property type="entry name" value="HTH_BmrR"/>
    <property type="match status" value="1"/>
</dbReference>
<dbReference type="RefSeq" id="WP_037615123.1">
    <property type="nucleotide sequence ID" value="NZ_JPEN01000032.1"/>
</dbReference>
<keyword evidence="5" id="KW-0175">Coiled coil</keyword>
<dbReference type="PROSITE" id="PS50937">
    <property type="entry name" value="HTH_MERR_2"/>
    <property type="match status" value="1"/>
</dbReference>
<dbReference type="PANTHER" id="PTHR30204:SF69">
    <property type="entry name" value="MERR-FAMILY TRANSCRIPTIONAL REGULATOR"/>
    <property type="match status" value="1"/>
</dbReference>
<dbReference type="SMART" id="SM00422">
    <property type="entry name" value="HTH_MERR"/>
    <property type="match status" value="1"/>
</dbReference>
<comment type="caution">
    <text evidence="7">The sequence shown here is derived from an EMBL/GenBank/DDBJ whole genome shotgun (WGS) entry which is preliminary data.</text>
</comment>
<keyword evidence="8" id="KW-1185">Reference proteome</keyword>
<dbReference type="InterPro" id="IPR000551">
    <property type="entry name" value="MerR-type_HTH_dom"/>
</dbReference>
<dbReference type="InterPro" id="IPR009061">
    <property type="entry name" value="DNA-bd_dom_put_sf"/>
</dbReference>
<name>A0A0A0DGD4_9STRE</name>
<evidence type="ECO:0000256" key="2">
    <source>
        <dbReference type="ARBA" id="ARBA00023015"/>
    </source>
</evidence>
<evidence type="ECO:0000259" key="6">
    <source>
        <dbReference type="PROSITE" id="PS50937"/>
    </source>
</evidence>
<dbReference type="GO" id="GO:0003677">
    <property type="term" value="F:DNA binding"/>
    <property type="evidence" value="ECO:0007669"/>
    <property type="project" value="UniProtKB-KW"/>
</dbReference>
<feature type="coiled-coil region" evidence="5">
    <location>
        <begin position="81"/>
        <end position="108"/>
    </location>
</feature>
<proteinExistence type="predicted"/>
<evidence type="ECO:0000313" key="8">
    <source>
        <dbReference type="Proteomes" id="UP000030019"/>
    </source>
</evidence>
<dbReference type="InterPro" id="IPR047057">
    <property type="entry name" value="MerR_fam"/>
</dbReference>
<feature type="domain" description="HTH merR-type" evidence="6">
    <location>
        <begin position="1"/>
        <end position="74"/>
    </location>
</feature>
<dbReference type="eggNOG" id="COG0789">
    <property type="taxonomic scope" value="Bacteria"/>
</dbReference>
<evidence type="ECO:0000313" key="7">
    <source>
        <dbReference type="EMBL" id="KGM37791.1"/>
    </source>
</evidence>
<dbReference type="SUPFAM" id="SSF46955">
    <property type="entry name" value="Putative DNA-binding domain"/>
    <property type="match status" value="1"/>
</dbReference>
<dbReference type="Proteomes" id="UP000030019">
    <property type="component" value="Unassembled WGS sequence"/>
</dbReference>
<dbReference type="GO" id="GO:0003700">
    <property type="term" value="F:DNA-binding transcription factor activity"/>
    <property type="evidence" value="ECO:0007669"/>
    <property type="project" value="InterPro"/>
</dbReference>
<dbReference type="EMBL" id="JPEN01000032">
    <property type="protein sequence ID" value="KGM37791.1"/>
    <property type="molecule type" value="Genomic_DNA"/>
</dbReference>
<keyword evidence="1" id="KW-0678">Repressor</keyword>
<evidence type="ECO:0000256" key="4">
    <source>
        <dbReference type="ARBA" id="ARBA00023163"/>
    </source>
</evidence>
<evidence type="ECO:0000256" key="1">
    <source>
        <dbReference type="ARBA" id="ARBA00022491"/>
    </source>
</evidence>
<dbReference type="PATRIC" id="fig|176090.4.peg.392"/>
<keyword evidence="3" id="KW-0238">DNA-binding</keyword>
<sequence>MKKILRIGEFSKINHISIQTLRFYDQIGLLRPYEVDPETNYRYYHINQSSLVDSIQYLRQLDFSLKEIKEILSDRDQFHLHRLIEERYQQLLQEKEMLEERIKEIEIFRSGAQLYGEKQTDQKLEIVAFPERHILSFSIDQNIYQLDNEEYELYLRYFKQEILNYNPFFNNFSRVGSIMKQRDFLNQNWFSNQFCLFHQTQNELPNLIPAILPKGSYAVAYCSSFEEEVRNLPHFHQELADAGYLVTGDYICEVIHEQPQLNEKHRDMFIRMQVQVESS</sequence>
<keyword evidence="4" id="KW-0804">Transcription</keyword>
<dbReference type="Gene3D" id="1.10.1660.10">
    <property type="match status" value="1"/>
</dbReference>
<accession>A0A0A0DGD4</accession>
<evidence type="ECO:0000256" key="5">
    <source>
        <dbReference type="SAM" id="Coils"/>
    </source>
</evidence>
<dbReference type="AlphaFoldDB" id="A0A0A0DGD4"/>
<dbReference type="Pfam" id="PF13411">
    <property type="entry name" value="MerR_1"/>
    <property type="match status" value="1"/>
</dbReference>
<organism evidence="7 8">
    <name type="scientific">Streptococcus sinensis</name>
    <dbReference type="NCBI Taxonomy" id="176090"/>
    <lineage>
        <taxon>Bacteria</taxon>
        <taxon>Bacillati</taxon>
        <taxon>Bacillota</taxon>
        <taxon>Bacilli</taxon>
        <taxon>Lactobacillales</taxon>
        <taxon>Streptococcaceae</taxon>
        <taxon>Streptococcus</taxon>
    </lineage>
</organism>
<protein>
    <submittedName>
        <fullName evidence="7">Multidrug ABC superfamily ATP binding cassette transporter</fullName>
    </submittedName>
</protein>
<reference evidence="7 8" key="1">
    <citation type="submission" date="2014-06" db="EMBL/GenBank/DDBJ databases">
        <authorList>
            <person name="Teng J.L."/>
            <person name="Huang Y."/>
            <person name="Tse H."/>
            <person name="Lau S.K."/>
            <person name="Woo P.C."/>
        </authorList>
    </citation>
    <scope>NUCLEOTIDE SEQUENCE [LARGE SCALE GENOMIC DNA]</scope>
    <source>
        <strain evidence="7 8">HKU4</strain>
    </source>
</reference>
<gene>
    <name evidence="7" type="ORF">SSIN_0397</name>
</gene>
<dbReference type="STRING" id="176090.SSIN_0397"/>